<keyword evidence="2" id="KW-0812">Transmembrane</keyword>
<keyword evidence="2" id="KW-0472">Membrane</keyword>
<gene>
    <name evidence="3" type="ORF">yc1106_02462</name>
</gene>
<protein>
    <submittedName>
        <fullName evidence="3">Uncharacterized protein</fullName>
    </submittedName>
</protein>
<dbReference type="EMBL" id="CP089275">
    <property type="protein sequence ID" value="USP75188.1"/>
    <property type="molecule type" value="Genomic_DNA"/>
</dbReference>
<organism evidence="3 4">
    <name type="scientific">Curvularia clavata</name>
    <dbReference type="NCBI Taxonomy" id="95742"/>
    <lineage>
        <taxon>Eukaryota</taxon>
        <taxon>Fungi</taxon>
        <taxon>Dikarya</taxon>
        <taxon>Ascomycota</taxon>
        <taxon>Pezizomycotina</taxon>
        <taxon>Dothideomycetes</taxon>
        <taxon>Pleosporomycetidae</taxon>
        <taxon>Pleosporales</taxon>
        <taxon>Pleosporineae</taxon>
        <taxon>Pleosporaceae</taxon>
        <taxon>Curvularia</taxon>
    </lineage>
</organism>
<evidence type="ECO:0000313" key="3">
    <source>
        <dbReference type="EMBL" id="USP75188.1"/>
    </source>
</evidence>
<feature type="transmembrane region" description="Helical" evidence="2">
    <location>
        <begin position="61"/>
        <end position="82"/>
    </location>
</feature>
<reference evidence="3" key="1">
    <citation type="submission" date="2021-12" db="EMBL/GenBank/DDBJ databases">
        <title>Curvularia clavata genome.</title>
        <authorList>
            <person name="Cao Y."/>
        </authorList>
    </citation>
    <scope>NUCLEOTIDE SEQUENCE</scope>
    <source>
        <strain evidence="3">Yc1106</strain>
    </source>
</reference>
<sequence length="256" mass="27969">MHDVPLYIALSTLHHTIVIDVGTMVALPNSKPNLLSTRFSSNKRENILETETSLPGIKRGIAIGVACSVSIVLIALLAFLAIRRRNRILARRLQPQTQEADHASAQPVLQEKAWWPNAPSPAPVVATVPPQQPPVEADAHIIYELDAGQTPELHGDTSPQEVDGSGRSQDPPEEVEEMYVQKLKQWKDWNAVSETDPARPNAEVTRWSLPLLMVSPPLTARGDVSPLLRSSWDMSSLGTSPISPPANAHFPHGNTP</sequence>
<dbReference type="VEuPathDB" id="FungiDB:yc1106_02462"/>
<name>A0A9Q9DPH9_CURCL</name>
<evidence type="ECO:0000256" key="1">
    <source>
        <dbReference type="SAM" id="MobiDB-lite"/>
    </source>
</evidence>
<proteinExistence type="predicted"/>
<evidence type="ECO:0000313" key="4">
    <source>
        <dbReference type="Proteomes" id="UP001056012"/>
    </source>
</evidence>
<dbReference type="OrthoDB" id="3798952at2759"/>
<feature type="region of interest" description="Disordered" evidence="1">
    <location>
        <begin position="235"/>
        <end position="256"/>
    </location>
</feature>
<keyword evidence="4" id="KW-1185">Reference proteome</keyword>
<keyword evidence="2" id="KW-1133">Transmembrane helix</keyword>
<dbReference type="Proteomes" id="UP001056012">
    <property type="component" value="Chromosome 2"/>
</dbReference>
<feature type="region of interest" description="Disordered" evidence="1">
    <location>
        <begin position="150"/>
        <end position="174"/>
    </location>
</feature>
<evidence type="ECO:0000256" key="2">
    <source>
        <dbReference type="SAM" id="Phobius"/>
    </source>
</evidence>
<dbReference type="AlphaFoldDB" id="A0A9Q9DPH9"/>
<accession>A0A9Q9DPH9</accession>